<evidence type="ECO:0000313" key="8">
    <source>
        <dbReference type="EMBL" id="KAJ8430830.1"/>
    </source>
</evidence>
<accession>A0A9Q1Q792</accession>
<name>A0A9Q1Q792_9CARY</name>
<sequence>MTIVDIENIQPGARDTGHGHESEPLLSDHPVIVRKEEDNPASYVGGVFNLSCTIVGAGIMSLPAAVKEVGIIPGVLLILVSGFLTKYSIDLLLRFSDDGRAYSYAQLMEDAFGRVGEMLYQICVLVSVGGTIVVYLIIIADVVSGSTSSGVHHSGLLEEWFGEQWWTGRIFVLIFLTAFVLIPTAWIKRMDSLKYTSAIAVGLAVFFILIVISITVYKLAMGTIEEPAFFPTIDNLPSFLDLFTAVPVVVIAYQCHFNVHTIQNELEDPTEMQGVVKSTLAVCGTVYIMTGLFGFLLFGDSTASDVLSNFDSNLGVPYSSLINAVVRLSYAAHILLVFPVVFYALRLNFDGLVFRSAIPLASDNRRFASTTLGLLLVILLGAICVPSIWVAFQFTGATSGALICFIFPASIALRDRPKIATKRDEILSWGLISLALFANMVAIYSNVDIESSSESDSCVDFNGVKVPLLAQKRASFGSSIFN</sequence>
<evidence type="ECO:0000256" key="1">
    <source>
        <dbReference type="ARBA" id="ARBA00004141"/>
    </source>
</evidence>
<dbReference type="Proteomes" id="UP001153076">
    <property type="component" value="Unassembled WGS sequence"/>
</dbReference>
<proteinExistence type="predicted"/>
<reference evidence="8" key="1">
    <citation type="submission" date="2022-04" db="EMBL/GenBank/DDBJ databases">
        <title>Carnegiea gigantea Genome sequencing and assembly v2.</title>
        <authorList>
            <person name="Copetti D."/>
            <person name="Sanderson M.J."/>
            <person name="Burquez A."/>
            <person name="Wojciechowski M.F."/>
        </authorList>
    </citation>
    <scope>NUCLEOTIDE SEQUENCE</scope>
    <source>
        <strain evidence="8">SGP5-SGP5p</strain>
        <tissue evidence="8">Aerial part</tissue>
    </source>
</reference>
<feature type="transmembrane region" description="Helical" evidence="6">
    <location>
        <begin position="366"/>
        <end position="388"/>
    </location>
</feature>
<evidence type="ECO:0000256" key="6">
    <source>
        <dbReference type="SAM" id="Phobius"/>
    </source>
</evidence>
<dbReference type="AlphaFoldDB" id="A0A9Q1Q792"/>
<feature type="transmembrane region" description="Helical" evidence="6">
    <location>
        <begin position="394"/>
        <end position="414"/>
    </location>
</feature>
<dbReference type="GO" id="GO:0031090">
    <property type="term" value="C:organelle membrane"/>
    <property type="evidence" value="ECO:0007669"/>
    <property type="project" value="UniProtKB-ARBA"/>
</dbReference>
<feature type="transmembrane region" description="Helical" evidence="6">
    <location>
        <begin position="199"/>
        <end position="219"/>
    </location>
</feature>
<dbReference type="EMBL" id="JAKOGI010000751">
    <property type="protein sequence ID" value="KAJ8430830.1"/>
    <property type="molecule type" value="Genomic_DNA"/>
</dbReference>
<keyword evidence="2 6" id="KW-0812">Transmembrane</keyword>
<keyword evidence="3" id="KW-0813">Transport</keyword>
<dbReference type="PANTHER" id="PTHR22950:SF553">
    <property type="entry name" value="AMINO ACID TRANSPORTER AVT6A-LIKE"/>
    <property type="match status" value="1"/>
</dbReference>
<keyword evidence="9" id="KW-1185">Reference proteome</keyword>
<feature type="transmembrane region" description="Helical" evidence="6">
    <location>
        <begin position="426"/>
        <end position="447"/>
    </location>
</feature>
<feature type="transmembrane region" description="Helical" evidence="6">
    <location>
        <begin position="166"/>
        <end position="187"/>
    </location>
</feature>
<keyword evidence="4 6" id="KW-1133">Transmembrane helix</keyword>
<feature type="transmembrane region" description="Helical" evidence="6">
    <location>
        <begin position="318"/>
        <end position="345"/>
    </location>
</feature>
<organism evidence="8 9">
    <name type="scientific">Carnegiea gigantea</name>
    <dbReference type="NCBI Taxonomy" id="171969"/>
    <lineage>
        <taxon>Eukaryota</taxon>
        <taxon>Viridiplantae</taxon>
        <taxon>Streptophyta</taxon>
        <taxon>Embryophyta</taxon>
        <taxon>Tracheophyta</taxon>
        <taxon>Spermatophyta</taxon>
        <taxon>Magnoliopsida</taxon>
        <taxon>eudicotyledons</taxon>
        <taxon>Gunneridae</taxon>
        <taxon>Pentapetalae</taxon>
        <taxon>Caryophyllales</taxon>
        <taxon>Cactineae</taxon>
        <taxon>Cactaceae</taxon>
        <taxon>Cactoideae</taxon>
        <taxon>Echinocereeae</taxon>
        <taxon>Carnegiea</taxon>
    </lineage>
</organism>
<dbReference type="GO" id="GO:0015179">
    <property type="term" value="F:L-amino acid transmembrane transporter activity"/>
    <property type="evidence" value="ECO:0007669"/>
    <property type="project" value="TreeGrafter"/>
</dbReference>
<evidence type="ECO:0000256" key="2">
    <source>
        <dbReference type="ARBA" id="ARBA00022692"/>
    </source>
</evidence>
<feature type="transmembrane region" description="Helical" evidence="6">
    <location>
        <begin position="280"/>
        <end position="298"/>
    </location>
</feature>
<feature type="transmembrane region" description="Helical" evidence="6">
    <location>
        <begin position="118"/>
        <end position="140"/>
    </location>
</feature>
<evidence type="ECO:0000313" key="9">
    <source>
        <dbReference type="Proteomes" id="UP001153076"/>
    </source>
</evidence>
<evidence type="ECO:0000256" key="4">
    <source>
        <dbReference type="ARBA" id="ARBA00022989"/>
    </source>
</evidence>
<feature type="transmembrane region" description="Helical" evidence="6">
    <location>
        <begin position="43"/>
        <end position="65"/>
    </location>
</feature>
<comment type="caution">
    <text evidence="8">The sequence shown here is derived from an EMBL/GenBank/DDBJ whole genome shotgun (WGS) entry which is preliminary data.</text>
</comment>
<dbReference type="Pfam" id="PF01490">
    <property type="entry name" value="Aa_trans"/>
    <property type="match status" value="1"/>
</dbReference>
<feature type="transmembrane region" description="Helical" evidence="6">
    <location>
        <begin position="239"/>
        <end position="259"/>
    </location>
</feature>
<feature type="domain" description="Amino acid transporter transmembrane" evidence="7">
    <location>
        <begin position="41"/>
        <end position="426"/>
    </location>
</feature>
<feature type="transmembrane region" description="Helical" evidence="6">
    <location>
        <begin position="71"/>
        <end position="93"/>
    </location>
</feature>
<dbReference type="PANTHER" id="PTHR22950">
    <property type="entry name" value="AMINO ACID TRANSPORTER"/>
    <property type="match status" value="1"/>
</dbReference>
<evidence type="ECO:0000259" key="7">
    <source>
        <dbReference type="Pfam" id="PF01490"/>
    </source>
</evidence>
<comment type="subcellular location">
    <subcellularLocation>
        <location evidence="1">Membrane</location>
        <topology evidence="1">Multi-pass membrane protein</topology>
    </subcellularLocation>
</comment>
<dbReference type="OrthoDB" id="28208at2759"/>
<evidence type="ECO:0000256" key="5">
    <source>
        <dbReference type="ARBA" id="ARBA00023136"/>
    </source>
</evidence>
<protein>
    <recommendedName>
        <fullName evidence="7">Amino acid transporter transmembrane domain-containing protein</fullName>
    </recommendedName>
</protein>
<keyword evidence="5 6" id="KW-0472">Membrane</keyword>
<gene>
    <name evidence="8" type="ORF">Cgig2_034157</name>
</gene>
<dbReference type="InterPro" id="IPR013057">
    <property type="entry name" value="AA_transpt_TM"/>
</dbReference>
<evidence type="ECO:0000256" key="3">
    <source>
        <dbReference type="ARBA" id="ARBA00022970"/>
    </source>
</evidence>
<keyword evidence="3" id="KW-0029">Amino-acid transport</keyword>